<keyword evidence="4" id="KW-1185">Reference proteome</keyword>
<accession>A0A7T7XRF3</accession>
<evidence type="ECO:0000313" key="3">
    <source>
        <dbReference type="EMBL" id="QQO11110.1"/>
    </source>
</evidence>
<dbReference type="Proteomes" id="UP000595917">
    <property type="component" value="Chromosome"/>
</dbReference>
<dbReference type="GO" id="GO:0042597">
    <property type="term" value="C:periplasmic space"/>
    <property type="evidence" value="ECO:0007669"/>
    <property type="project" value="UniProtKB-SubCell"/>
</dbReference>
<dbReference type="EMBL" id="CP067089">
    <property type="protein sequence ID" value="QQO11110.1"/>
    <property type="molecule type" value="Genomic_DNA"/>
</dbReference>
<dbReference type="KEGG" id="bhc:JFL75_09380"/>
<dbReference type="SUPFAM" id="SSF53850">
    <property type="entry name" value="Periplasmic binding protein-like II"/>
    <property type="match status" value="1"/>
</dbReference>
<gene>
    <name evidence="3" type="ORF">JFL75_09380</name>
</gene>
<proteinExistence type="inferred from homology"/>
<protein>
    <submittedName>
        <fullName evidence="3">Extracellular solute-binding protein</fullName>
    </submittedName>
</protein>
<reference evidence="3" key="1">
    <citation type="submission" date="2021-01" db="EMBL/GenBank/DDBJ databases">
        <title>Description of Breznakiella homolactica.</title>
        <authorList>
            <person name="Song Y."/>
            <person name="Brune A."/>
        </authorList>
    </citation>
    <scope>NUCLEOTIDE SEQUENCE</scope>
    <source>
        <strain evidence="3">RmG30</strain>
    </source>
</reference>
<dbReference type="Pfam" id="PF13416">
    <property type="entry name" value="SBP_bac_8"/>
    <property type="match status" value="1"/>
</dbReference>
<organism evidence="3 4">
    <name type="scientific">Breznakiella homolactica</name>
    <dbReference type="NCBI Taxonomy" id="2798577"/>
    <lineage>
        <taxon>Bacteria</taxon>
        <taxon>Pseudomonadati</taxon>
        <taxon>Spirochaetota</taxon>
        <taxon>Spirochaetia</taxon>
        <taxon>Spirochaetales</taxon>
        <taxon>Breznakiellaceae</taxon>
        <taxon>Breznakiella</taxon>
    </lineage>
</organism>
<name>A0A7T7XRF3_9SPIR</name>
<comment type="subcellular location">
    <subcellularLocation>
        <location evidence="1">Periplasm</location>
    </subcellularLocation>
</comment>
<dbReference type="InterPro" id="IPR006059">
    <property type="entry name" value="SBP"/>
</dbReference>
<dbReference type="InterPro" id="IPR050490">
    <property type="entry name" value="Bact_solute-bd_prot1"/>
</dbReference>
<dbReference type="RefSeq" id="WP_215628419.1">
    <property type="nucleotide sequence ID" value="NZ_CP067089.2"/>
</dbReference>
<evidence type="ECO:0000256" key="1">
    <source>
        <dbReference type="ARBA" id="ARBA00004418"/>
    </source>
</evidence>
<dbReference type="AlphaFoldDB" id="A0A7T7XRF3"/>
<dbReference type="PANTHER" id="PTHR43649">
    <property type="entry name" value="ARABINOSE-BINDING PROTEIN-RELATED"/>
    <property type="match status" value="1"/>
</dbReference>
<evidence type="ECO:0000256" key="2">
    <source>
        <dbReference type="ARBA" id="ARBA00008520"/>
    </source>
</evidence>
<dbReference type="PANTHER" id="PTHR43649:SF12">
    <property type="entry name" value="DIACETYLCHITOBIOSE BINDING PROTEIN DASA"/>
    <property type="match status" value="1"/>
</dbReference>
<comment type="similarity">
    <text evidence="2">Belongs to the bacterial solute-binding protein 1 family.</text>
</comment>
<dbReference type="Gene3D" id="3.40.190.10">
    <property type="entry name" value="Periplasmic binding protein-like II"/>
    <property type="match status" value="1"/>
</dbReference>
<dbReference type="PROSITE" id="PS51257">
    <property type="entry name" value="PROKAR_LIPOPROTEIN"/>
    <property type="match status" value="1"/>
</dbReference>
<evidence type="ECO:0000313" key="4">
    <source>
        <dbReference type="Proteomes" id="UP000595917"/>
    </source>
</evidence>
<sequence>MKRIWAGLILITALTVFGGCGGSSRGLSRKNPVTLSVWHYYNGPQKASFDALVKEFNDTLGLEKGIIVEAFSQGSVNDLMRKINESINRNVGSDDVPDIFAAYADTAYQAYGKGLTVDFSQYLSKDELHEYIDSYIEEGRFGSDGGYYLFPIAKSTEVLVVNKTAWDSFRAATGVSEAELKTWEGITRLGKLYYQWTDGLTPEPNDGKAFFGRDAFANYMIIGSMQLGRELFLISGDGTVRFNIDRDVMRRLWDNYYIPYVQGHFLASGRFRSDDMRTGDIIAFVGSTSGAAYLSTEVTRRDGSSYPIAIKSFALPNFENTPAYAVQQGAGMVITKSDETREYGAVLFLRWLTEAKKNTAFSIDTGYLPVKKAANTVDNIKEAIAESETAISPILDDILTIAVTMTGSYELYTSKAFPNGLNIRNFVENSLYRKARQDRAAVLDSVGSGKSPAEAAAAYINDENFEEWLREFSDGLENLKNQE</sequence>